<sequence length="138" mass="15959">MENIYQPYEVLETEEGEIVILVEPDKHLLSIVESQSENVELDVDVDYDEEDEELYILMTVYIGDSEIFFTLPYGESWDAVIDKASFSIAFISEKDFENKNYDQVPSMTIQLDDLTLGFIEGCKRTAEVLFGEDELFEE</sequence>
<dbReference type="Proteomes" id="UP000001369">
    <property type="component" value="Chromosome"/>
</dbReference>
<dbReference type="OrthoDB" id="14470at2"/>
<dbReference type="RefSeq" id="WP_012673595.1">
    <property type="nucleotide sequence ID" value="NC_012438.1"/>
</dbReference>
<dbReference type="HOGENOM" id="CLU_1854188_0_0_0"/>
<gene>
    <name evidence="1" type="ordered locus">SULAZ_1140</name>
</gene>
<reference evidence="1 2" key="1">
    <citation type="journal article" date="2009" name="J. Bacteriol.">
        <title>Complete and draft genome sequences of six members of the Aquificales.</title>
        <authorList>
            <person name="Reysenbach A.L."/>
            <person name="Hamamura N."/>
            <person name="Podar M."/>
            <person name="Griffiths E."/>
            <person name="Ferreira S."/>
            <person name="Hochstein R."/>
            <person name="Heidelberg J."/>
            <person name="Johnson J."/>
            <person name="Mead D."/>
            <person name="Pohorille A."/>
            <person name="Sarmiento M."/>
            <person name="Schweighofer K."/>
            <person name="Seshadri R."/>
            <person name="Voytek M.A."/>
        </authorList>
    </citation>
    <scope>NUCLEOTIDE SEQUENCE [LARGE SCALE GENOMIC DNA]</scope>
    <source>
        <strain evidence="2">Az-Fu1 / DSM 15241 / OCM 825</strain>
    </source>
</reference>
<evidence type="ECO:0000313" key="1">
    <source>
        <dbReference type="EMBL" id="ACN98270.1"/>
    </source>
</evidence>
<dbReference type="STRING" id="204536.SULAZ_1140"/>
<name>C1DVH4_SULAA</name>
<evidence type="ECO:0000313" key="2">
    <source>
        <dbReference type="Proteomes" id="UP000001369"/>
    </source>
</evidence>
<accession>C1DVH4</accession>
<keyword evidence="2" id="KW-1185">Reference proteome</keyword>
<dbReference type="AlphaFoldDB" id="C1DVH4"/>
<protein>
    <submittedName>
        <fullName evidence="1">Uncharacterized protein</fullName>
    </submittedName>
</protein>
<dbReference type="KEGG" id="saf:SULAZ_1140"/>
<organism evidence="1 2">
    <name type="scientific">Sulfurihydrogenibium azorense (strain DSM 15241 / OCM 825 / Az-Fu1)</name>
    <dbReference type="NCBI Taxonomy" id="204536"/>
    <lineage>
        <taxon>Bacteria</taxon>
        <taxon>Pseudomonadati</taxon>
        <taxon>Aquificota</taxon>
        <taxon>Aquificia</taxon>
        <taxon>Aquificales</taxon>
        <taxon>Hydrogenothermaceae</taxon>
        <taxon>Sulfurihydrogenibium</taxon>
    </lineage>
</organism>
<proteinExistence type="predicted"/>
<dbReference type="EMBL" id="CP001229">
    <property type="protein sequence ID" value="ACN98270.1"/>
    <property type="molecule type" value="Genomic_DNA"/>
</dbReference>